<sequence>MKPKLSKVLLLATVVAIAMFQWSSPAKADPPLWANAQWVKATATTCDRLSYLILKGNEVHVPTRSNSPGCTSSEEIFVQINVSKKFFREGNKGEISASHVDAGFISCGKPAGILILGAPGEAERAIREHPAPPGCTYTTRKYQSISSVGSIPFTDVANGGRMTVAESLALHAKERERAIAECNASPACQAEVSRMRSFSDKGSSSNPCVGNSRYSNYNGGAGRCTDSNGNPDPEGTVVFPRWRE</sequence>
<protein>
    <submittedName>
        <fullName evidence="3">Uncharacterized protein</fullName>
    </submittedName>
</protein>
<feature type="signal peptide" evidence="2">
    <location>
        <begin position="1"/>
        <end position="28"/>
    </location>
</feature>
<dbReference type="EMBL" id="CBTK010000049">
    <property type="protein sequence ID" value="CDH44036.1"/>
    <property type="molecule type" value="Genomic_DNA"/>
</dbReference>
<reference evidence="3 4" key="1">
    <citation type="journal article" date="2014" name="ISME J.">
        <title>Candidatus Competibacter-lineage genomes retrieved from metagenomes reveal functional metabolic diversity.</title>
        <authorList>
            <person name="McIlroy S.J."/>
            <person name="Albertsen M."/>
            <person name="Andresen E.K."/>
            <person name="Saunders A.M."/>
            <person name="Kristiansen R."/>
            <person name="Stokholm-Bjerregaard M."/>
            <person name="Nielsen K.L."/>
            <person name="Nielsen P.H."/>
        </authorList>
    </citation>
    <scope>NUCLEOTIDE SEQUENCE [LARGE SCALE GENOMIC DNA]</scope>
    <source>
        <strain evidence="3 4">Run_B_J11</strain>
    </source>
</reference>
<comment type="caution">
    <text evidence="3">The sequence shown here is derived from an EMBL/GenBank/DDBJ whole genome shotgun (WGS) entry which is preliminary data.</text>
</comment>
<accession>A0A7U7J1U1</accession>
<organism evidence="3 4">
    <name type="scientific">Candidatus Contendobacter odensis Run_B_J11</name>
    <dbReference type="NCBI Taxonomy" id="1400861"/>
    <lineage>
        <taxon>Bacteria</taxon>
        <taxon>Pseudomonadati</taxon>
        <taxon>Pseudomonadota</taxon>
        <taxon>Gammaproteobacteria</taxon>
        <taxon>Candidatus Competibacteraceae</taxon>
        <taxon>Candidatus Contendibacter</taxon>
    </lineage>
</organism>
<evidence type="ECO:0000256" key="1">
    <source>
        <dbReference type="SAM" id="MobiDB-lite"/>
    </source>
</evidence>
<proteinExistence type="predicted"/>
<gene>
    <name evidence="3" type="ORF">BN874_1420005</name>
</gene>
<feature type="chain" id="PRO_5031062176" evidence="2">
    <location>
        <begin position="29"/>
        <end position="244"/>
    </location>
</feature>
<name>A0A7U7J1U1_9GAMM</name>
<evidence type="ECO:0000256" key="2">
    <source>
        <dbReference type="SAM" id="SignalP"/>
    </source>
</evidence>
<keyword evidence="2" id="KW-0732">Signal</keyword>
<dbReference type="AlphaFoldDB" id="A0A7U7J1U1"/>
<dbReference type="Proteomes" id="UP000019184">
    <property type="component" value="Unassembled WGS sequence"/>
</dbReference>
<dbReference type="RefSeq" id="WP_034431157.1">
    <property type="nucleotide sequence ID" value="NZ_CBTK010000049.1"/>
</dbReference>
<evidence type="ECO:0000313" key="4">
    <source>
        <dbReference type="Proteomes" id="UP000019184"/>
    </source>
</evidence>
<keyword evidence="4" id="KW-1185">Reference proteome</keyword>
<evidence type="ECO:0000313" key="3">
    <source>
        <dbReference type="EMBL" id="CDH44036.1"/>
    </source>
</evidence>
<feature type="region of interest" description="Disordered" evidence="1">
    <location>
        <begin position="219"/>
        <end position="244"/>
    </location>
</feature>